<proteinExistence type="predicted"/>
<gene>
    <name evidence="1" type="ORF">RFI_12813</name>
</gene>
<reference evidence="1 2" key="1">
    <citation type="journal article" date="2013" name="Curr. Biol.">
        <title>The Genome of the Foraminiferan Reticulomyxa filosa.</title>
        <authorList>
            <person name="Glockner G."/>
            <person name="Hulsmann N."/>
            <person name="Schleicher M."/>
            <person name="Noegel A.A."/>
            <person name="Eichinger L."/>
            <person name="Gallinger C."/>
            <person name="Pawlowski J."/>
            <person name="Sierra R."/>
            <person name="Euteneuer U."/>
            <person name="Pillet L."/>
            <person name="Moustafa A."/>
            <person name="Platzer M."/>
            <person name="Groth M."/>
            <person name="Szafranski K."/>
            <person name="Schliwa M."/>
        </authorList>
    </citation>
    <scope>NUCLEOTIDE SEQUENCE [LARGE SCALE GENOMIC DNA]</scope>
</reference>
<comment type="caution">
    <text evidence="1">The sequence shown here is derived from an EMBL/GenBank/DDBJ whole genome shotgun (WGS) entry which is preliminary data.</text>
</comment>
<protein>
    <submittedName>
        <fullName evidence="1">Uncharacterized protein</fullName>
    </submittedName>
</protein>
<organism evidence="1 2">
    <name type="scientific">Reticulomyxa filosa</name>
    <dbReference type="NCBI Taxonomy" id="46433"/>
    <lineage>
        <taxon>Eukaryota</taxon>
        <taxon>Sar</taxon>
        <taxon>Rhizaria</taxon>
        <taxon>Retaria</taxon>
        <taxon>Foraminifera</taxon>
        <taxon>Monothalamids</taxon>
        <taxon>Reticulomyxidae</taxon>
        <taxon>Reticulomyxa</taxon>
    </lineage>
</organism>
<evidence type="ECO:0000313" key="1">
    <source>
        <dbReference type="EMBL" id="ETO24344.1"/>
    </source>
</evidence>
<keyword evidence="2" id="KW-1185">Reference proteome</keyword>
<accession>X6NF11</accession>
<dbReference type="EMBL" id="ASPP01009284">
    <property type="protein sequence ID" value="ETO24344.1"/>
    <property type="molecule type" value="Genomic_DNA"/>
</dbReference>
<name>X6NF11_RETFI</name>
<dbReference type="Proteomes" id="UP000023152">
    <property type="component" value="Unassembled WGS sequence"/>
</dbReference>
<dbReference type="AlphaFoldDB" id="X6NF11"/>
<sequence length="121" mass="14462">MPQTGRFAMQESYQQLLVPLYVVKYESWLCECDSNYCTSSKVFVNLFKKEKKSHPHFFPLEKKEKIAQKWYSENCATFIALFRSQKYKKNLSLKMQITKKYNKNKKQEKTSSIDLPIPFEL</sequence>
<evidence type="ECO:0000313" key="2">
    <source>
        <dbReference type="Proteomes" id="UP000023152"/>
    </source>
</evidence>